<dbReference type="PANTHER" id="PTHR43841:SF3">
    <property type="entry name" value="(3R)-HYDROXYACYL-ACP DEHYDRATASE SUBUNIT HADB"/>
    <property type="match status" value="1"/>
</dbReference>
<evidence type="ECO:0000313" key="3">
    <source>
        <dbReference type="EMBL" id="MDK4307822.1"/>
    </source>
</evidence>
<dbReference type="InterPro" id="IPR003965">
    <property type="entry name" value="Fatty_acid_synthase"/>
</dbReference>
<dbReference type="GO" id="GO:0004312">
    <property type="term" value="F:fatty acid synthase activity"/>
    <property type="evidence" value="ECO:0007669"/>
    <property type="project" value="InterPro"/>
</dbReference>
<evidence type="ECO:0000259" key="2">
    <source>
        <dbReference type="Pfam" id="PF01575"/>
    </source>
</evidence>
<evidence type="ECO:0000256" key="1">
    <source>
        <dbReference type="ARBA" id="ARBA00005254"/>
    </source>
</evidence>
<dbReference type="RefSeq" id="WP_284589117.1">
    <property type="nucleotide sequence ID" value="NZ_JASNUC010000011.1"/>
</dbReference>
<protein>
    <submittedName>
        <fullName evidence="3">MaoC/PaaZ C-terminal domain-containing protein</fullName>
    </submittedName>
</protein>
<comment type="caution">
    <text evidence="3">The sequence shown here is derived from an EMBL/GenBank/DDBJ whole genome shotgun (WGS) entry which is preliminary data.</text>
</comment>
<gene>
    <name evidence="3" type="ORF">QPX42_09775</name>
</gene>
<comment type="similarity">
    <text evidence="1">Belongs to the enoyl-CoA hydratase/isomerase family.</text>
</comment>
<dbReference type="PRINTS" id="PR01483">
    <property type="entry name" value="FASYNTHASE"/>
</dbReference>
<proteinExistence type="inferred from homology"/>
<accession>A0AAP4BRY1</accession>
<dbReference type="InterPro" id="IPR002539">
    <property type="entry name" value="MaoC-like_dom"/>
</dbReference>
<name>A0AAP4BRY1_9CORY</name>
<dbReference type="Gene3D" id="3.10.129.10">
    <property type="entry name" value="Hotdog Thioesterase"/>
    <property type="match status" value="1"/>
</dbReference>
<dbReference type="SUPFAM" id="SSF54637">
    <property type="entry name" value="Thioesterase/thiol ester dehydrase-isomerase"/>
    <property type="match status" value="2"/>
</dbReference>
<dbReference type="GO" id="GO:0006633">
    <property type="term" value="P:fatty acid biosynthetic process"/>
    <property type="evidence" value="ECO:0007669"/>
    <property type="project" value="InterPro"/>
</dbReference>
<organism evidence="3 4">
    <name type="scientific">Corynebacterium pseudodiphtheriticum</name>
    <dbReference type="NCBI Taxonomy" id="37637"/>
    <lineage>
        <taxon>Bacteria</taxon>
        <taxon>Bacillati</taxon>
        <taxon>Actinomycetota</taxon>
        <taxon>Actinomycetes</taxon>
        <taxon>Mycobacteriales</taxon>
        <taxon>Corynebacteriaceae</taxon>
        <taxon>Corynebacterium</taxon>
    </lineage>
</organism>
<evidence type="ECO:0000313" key="4">
    <source>
        <dbReference type="Proteomes" id="UP001224412"/>
    </source>
</evidence>
<dbReference type="GO" id="GO:0005835">
    <property type="term" value="C:fatty acid synthase complex"/>
    <property type="evidence" value="ECO:0007669"/>
    <property type="project" value="InterPro"/>
</dbReference>
<dbReference type="PANTHER" id="PTHR43841">
    <property type="entry name" value="3-HYDROXYACYL-THIOESTER DEHYDRATASE HTDX-RELATED"/>
    <property type="match status" value="1"/>
</dbReference>
<dbReference type="EMBL" id="JASNVH010000017">
    <property type="protein sequence ID" value="MDK4307822.1"/>
    <property type="molecule type" value="Genomic_DNA"/>
</dbReference>
<reference evidence="3" key="1">
    <citation type="submission" date="2023-05" db="EMBL/GenBank/DDBJ databases">
        <title>Metabolic capabilities are highly conserved among human nasal-associated Corynebacterium species in pangenomic analyses.</title>
        <authorList>
            <person name="Tran T.H."/>
            <person name="Roberts A.Q."/>
            <person name="Escapa I.F."/>
            <person name="Gao W."/>
            <person name="Conlan S."/>
            <person name="Kong H."/>
            <person name="Segre J.A."/>
            <person name="Kelly M.S."/>
            <person name="Lemon K.P."/>
        </authorList>
    </citation>
    <scope>NUCLEOTIDE SEQUENCE</scope>
    <source>
        <strain evidence="3">KPL2773</strain>
    </source>
</reference>
<dbReference type="Pfam" id="PF01575">
    <property type="entry name" value="MaoC_dehydratas"/>
    <property type="match status" value="1"/>
</dbReference>
<dbReference type="AlphaFoldDB" id="A0AAP4BRY1"/>
<dbReference type="Proteomes" id="UP001224412">
    <property type="component" value="Unassembled WGS sequence"/>
</dbReference>
<sequence length="319" mass="35267">MTAQNSRNYTKLAEVPEMSKLLRGVVKDTLPVLGTKRRATRDPQAAFEVANFTVDREHLAAYTRATGLRYSSELPISYPFVLSFPLFLQVMLAPDFPCRAAGMVHLTNEIEQTRPLRIDDELTLRVHAENLRPHRKDLLVDFISEISVDGELVWRQTSAFLGMGAKFSAQTPNEVRTRGEDSGSVLERLDVADETATVNWKVDRDIIDDYAEASGDKNPLHVSTIGAKAFGFPAPIAHGMWTAAKMVAGLEGELPGALRYTVEFQKPVILPARIAYYTFRGEDAQPGPVTNTPATWNAQVTKGSDPQKVHAIGKFEALS</sequence>
<dbReference type="InterPro" id="IPR029069">
    <property type="entry name" value="HotDog_dom_sf"/>
</dbReference>
<feature type="domain" description="MaoC-like" evidence="2">
    <location>
        <begin position="200"/>
        <end position="278"/>
    </location>
</feature>